<name>A0ABW2C6Z4_9PSEU</name>
<dbReference type="InterPro" id="IPR009057">
    <property type="entry name" value="Homeodomain-like_sf"/>
</dbReference>
<keyword evidence="3" id="KW-0804">Transcription</keyword>
<organism evidence="6 7">
    <name type="scientific">Haloechinothrix salitolerans</name>
    <dbReference type="NCBI Taxonomy" id="926830"/>
    <lineage>
        <taxon>Bacteria</taxon>
        <taxon>Bacillati</taxon>
        <taxon>Actinomycetota</taxon>
        <taxon>Actinomycetes</taxon>
        <taxon>Pseudonocardiales</taxon>
        <taxon>Pseudonocardiaceae</taxon>
        <taxon>Haloechinothrix</taxon>
    </lineage>
</organism>
<evidence type="ECO:0000256" key="3">
    <source>
        <dbReference type="ARBA" id="ARBA00023163"/>
    </source>
</evidence>
<keyword evidence="2 4" id="KW-0238">DNA-binding</keyword>
<dbReference type="Proteomes" id="UP001596337">
    <property type="component" value="Unassembled WGS sequence"/>
</dbReference>
<dbReference type="InterPro" id="IPR001647">
    <property type="entry name" value="HTH_TetR"/>
</dbReference>
<feature type="domain" description="HTH tetR-type" evidence="5">
    <location>
        <begin position="20"/>
        <end position="80"/>
    </location>
</feature>
<dbReference type="PANTHER" id="PTHR30055">
    <property type="entry name" value="HTH-TYPE TRANSCRIPTIONAL REGULATOR RUTR"/>
    <property type="match status" value="1"/>
</dbReference>
<protein>
    <submittedName>
        <fullName evidence="6">TetR/AcrR family transcriptional regulator</fullName>
    </submittedName>
</protein>
<dbReference type="PANTHER" id="PTHR30055:SF234">
    <property type="entry name" value="HTH-TYPE TRANSCRIPTIONAL REGULATOR BETI"/>
    <property type="match status" value="1"/>
</dbReference>
<dbReference type="Pfam" id="PF00440">
    <property type="entry name" value="TetR_N"/>
    <property type="match status" value="1"/>
</dbReference>
<dbReference type="InterPro" id="IPR036271">
    <property type="entry name" value="Tet_transcr_reg_TetR-rel_C_sf"/>
</dbReference>
<sequence>MSNYVDALHREDFVPRISAAQRRSDFVNAAVEVIATYGIEGATTRRIADQAQANLAMLHYCYDSKEELFADVYEYVAGRYRDVIKDSEPHSDLADTARQILRGAMEFYLESPSFAAATLELISWARRQHGDRGIAVYDQALESVRAALRGAAADHPVEPETIDQIAYVIATLADGFAMNWLTYGDRSAATEQMAIAESVLQSWLVVRVGSTSGTV</sequence>
<dbReference type="InterPro" id="IPR050109">
    <property type="entry name" value="HTH-type_TetR-like_transc_reg"/>
</dbReference>
<keyword evidence="7" id="KW-1185">Reference proteome</keyword>
<dbReference type="PROSITE" id="PS50977">
    <property type="entry name" value="HTH_TETR_2"/>
    <property type="match status" value="1"/>
</dbReference>
<accession>A0ABW2C6Z4</accession>
<proteinExistence type="predicted"/>
<dbReference type="Gene3D" id="1.10.357.10">
    <property type="entry name" value="Tetracycline Repressor, domain 2"/>
    <property type="match status" value="1"/>
</dbReference>
<evidence type="ECO:0000313" key="7">
    <source>
        <dbReference type="Proteomes" id="UP001596337"/>
    </source>
</evidence>
<gene>
    <name evidence="6" type="ORF">ACFQGD_26020</name>
</gene>
<dbReference type="SUPFAM" id="SSF48498">
    <property type="entry name" value="Tetracyclin repressor-like, C-terminal domain"/>
    <property type="match status" value="1"/>
</dbReference>
<evidence type="ECO:0000256" key="4">
    <source>
        <dbReference type="PROSITE-ProRule" id="PRU00335"/>
    </source>
</evidence>
<dbReference type="SUPFAM" id="SSF46689">
    <property type="entry name" value="Homeodomain-like"/>
    <property type="match status" value="1"/>
</dbReference>
<reference evidence="7" key="1">
    <citation type="journal article" date="2019" name="Int. J. Syst. Evol. Microbiol.">
        <title>The Global Catalogue of Microorganisms (GCM) 10K type strain sequencing project: providing services to taxonomists for standard genome sequencing and annotation.</title>
        <authorList>
            <consortium name="The Broad Institute Genomics Platform"/>
            <consortium name="The Broad Institute Genome Sequencing Center for Infectious Disease"/>
            <person name="Wu L."/>
            <person name="Ma J."/>
        </authorList>
    </citation>
    <scope>NUCLEOTIDE SEQUENCE [LARGE SCALE GENOMIC DNA]</scope>
    <source>
        <strain evidence="7">KCTC 32255</strain>
    </source>
</reference>
<evidence type="ECO:0000256" key="2">
    <source>
        <dbReference type="ARBA" id="ARBA00023125"/>
    </source>
</evidence>
<dbReference type="RefSeq" id="WP_345399897.1">
    <property type="nucleotide sequence ID" value="NZ_BAABLA010000095.1"/>
</dbReference>
<feature type="DNA-binding region" description="H-T-H motif" evidence="4">
    <location>
        <begin position="43"/>
        <end position="62"/>
    </location>
</feature>
<dbReference type="EMBL" id="JBHSXX010000001">
    <property type="protein sequence ID" value="MFC6870594.1"/>
    <property type="molecule type" value="Genomic_DNA"/>
</dbReference>
<evidence type="ECO:0000313" key="6">
    <source>
        <dbReference type="EMBL" id="MFC6870594.1"/>
    </source>
</evidence>
<keyword evidence="1" id="KW-0805">Transcription regulation</keyword>
<evidence type="ECO:0000259" key="5">
    <source>
        <dbReference type="PROSITE" id="PS50977"/>
    </source>
</evidence>
<comment type="caution">
    <text evidence="6">The sequence shown here is derived from an EMBL/GenBank/DDBJ whole genome shotgun (WGS) entry which is preliminary data.</text>
</comment>
<evidence type="ECO:0000256" key="1">
    <source>
        <dbReference type="ARBA" id="ARBA00023015"/>
    </source>
</evidence>